<feature type="modified residue" description="4-aspartylphosphate" evidence="6">
    <location>
        <position position="54"/>
    </location>
</feature>
<evidence type="ECO:0000256" key="4">
    <source>
        <dbReference type="ARBA" id="ARBA00023125"/>
    </source>
</evidence>
<feature type="domain" description="Response regulatory" evidence="8">
    <location>
        <begin position="4"/>
        <end position="118"/>
    </location>
</feature>
<evidence type="ECO:0000256" key="3">
    <source>
        <dbReference type="ARBA" id="ARBA00023015"/>
    </source>
</evidence>
<evidence type="ECO:0000259" key="9">
    <source>
        <dbReference type="PROSITE" id="PS51755"/>
    </source>
</evidence>
<feature type="domain" description="OmpR/PhoB-type" evidence="9">
    <location>
        <begin position="133"/>
        <end position="232"/>
    </location>
</feature>
<dbReference type="CDD" id="cd17574">
    <property type="entry name" value="REC_OmpR"/>
    <property type="match status" value="1"/>
</dbReference>
<dbReference type="PROSITE" id="PS51755">
    <property type="entry name" value="OMPR_PHOB"/>
    <property type="match status" value="1"/>
</dbReference>
<evidence type="ECO:0000256" key="2">
    <source>
        <dbReference type="ARBA" id="ARBA00023012"/>
    </source>
</evidence>
<dbReference type="PANTHER" id="PTHR48111">
    <property type="entry name" value="REGULATOR OF RPOS"/>
    <property type="match status" value="1"/>
</dbReference>
<evidence type="ECO:0000256" key="7">
    <source>
        <dbReference type="PROSITE-ProRule" id="PRU01091"/>
    </source>
</evidence>
<proteinExistence type="predicted"/>
<evidence type="ECO:0000259" key="8">
    <source>
        <dbReference type="PROSITE" id="PS50110"/>
    </source>
</evidence>
<evidence type="ECO:0000313" key="11">
    <source>
        <dbReference type="Proteomes" id="UP000838686"/>
    </source>
</evidence>
<dbReference type="InterPro" id="IPR036388">
    <property type="entry name" value="WH-like_DNA-bd_sf"/>
</dbReference>
<name>A0ABM9CS38_9BACL</name>
<dbReference type="PROSITE" id="PS50110">
    <property type="entry name" value="RESPONSE_REGULATORY"/>
    <property type="match status" value="1"/>
</dbReference>
<dbReference type="SMART" id="SM00862">
    <property type="entry name" value="Trans_reg_C"/>
    <property type="match status" value="1"/>
</dbReference>
<evidence type="ECO:0000256" key="5">
    <source>
        <dbReference type="ARBA" id="ARBA00023163"/>
    </source>
</evidence>
<dbReference type="Gene3D" id="1.10.10.10">
    <property type="entry name" value="Winged helix-like DNA-binding domain superfamily/Winged helix DNA-binding domain"/>
    <property type="match status" value="1"/>
</dbReference>
<accession>A0ABM9CS38</accession>
<dbReference type="Gene3D" id="6.10.250.690">
    <property type="match status" value="1"/>
</dbReference>
<dbReference type="InterPro" id="IPR001789">
    <property type="entry name" value="Sig_transdc_resp-reg_receiver"/>
</dbReference>
<dbReference type="Proteomes" id="UP000838686">
    <property type="component" value="Unassembled WGS sequence"/>
</dbReference>
<dbReference type="PANTHER" id="PTHR48111:SF26">
    <property type="entry name" value="STAGE 0 SPORULATION PROTEIN A HOMOLOG"/>
    <property type="match status" value="1"/>
</dbReference>
<protein>
    <submittedName>
        <fullName evidence="10">Transcriptional regulatory protein WalR</fullName>
    </submittedName>
</protein>
<sequence length="233" mass="26576">MSEQILLVEDDLEIGAMVHNYLSMEGFTVVHATTGEEALRIFEANAAFSLILLDIMLPRLNGIDILRRVREKSLIPILIISAKDSDVDKALGLGFGADDYIAKPFSMIELLARVKAAIRRATRYSDGGKSAQENIVHVRELTMNLDNLTVSKNGRELKLTSKELYMLKLFITNPKKIFTKEQIYRSVWNDEYYGDENIINVHMSRLREKIEDNPSEPQYIKTLWGIGYKLGEH</sequence>
<dbReference type="SMART" id="SM00448">
    <property type="entry name" value="REC"/>
    <property type="match status" value="1"/>
</dbReference>
<feature type="DNA-binding region" description="OmpR/PhoB-type" evidence="7">
    <location>
        <begin position="133"/>
        <end position="232"/>
    </location>
</feature>
<evidence type="ECO:0000256" key="6">
    <source>
        <dbReference type="PROSITE-ProRule" id="PRU00169"/>
    </source>
</evidence>
<dbReference type="InterPro" id="IPR011006">
    <property type="entry name" value="CheY-like_superfamily"/>
</dbReference>
<dbReference type="Pfam" id="PF00072">
    <property type="entry name" value="Response_reg"/>
    <property type="match status" value="1"/>
</dbReference>
<keyword evidence="2" id="KW-0902">Two-component regulatory system</keyword>
<dbReference type="CDD" id="cd00383">
    <property type="entry name" value="trans_reg_C"/>
    <property type="match status" value="1"/>
</dbReference>
<gene>
    <name evidence="10" type="primary">walR_9</name>
    <name evidence="10" type="ORF">PAECIP111893_04807</name>
</gene>
<evidence type="ECO:0000256" key="1">
    <source>
        <dbReference type="ARBA" id="ARBA00022553"/>
    </source>
</evidence>
<evidence type="ECO:0000313" key="10">
    <source>
        <dbReference type="EMBL" id="CAH1221937.1"/>
    </source>
</evidence>
<keyword evidence="5" id="KW-0804">Transcription</keyword>
<dbReference type="EMBL" id="CAKMMF010000037">
    <property type="protein sequence ID" value="CAH1221937.1"/>
    <property type="molecule type" value="Genomic_DNA"/>
</dbReference>
<dbReference type="Gene3D" id="3.40.50.2300">
    <property type="match status" value="1"/>
</dbReference>
<keyword evidence="11" id="KW-1185">Reference proteome</keyword>
<dbReference type="InterPro" id="IPR039420">
    <property type="entry name" value="WalR-like"/>
</dbReference>
<dbReference type="Pfam" id="PF00486">
    <property type="entry name" value="Trans_reg_C"/>
    <property type="match status" value="1"/>
</dbReference>
<keyword evidence="3" id="KW-0805">Transcription regulation</keyword>
<comment type="caution">
    <text evidence="10">The sequence shown here is derived from an EMBL/GenBank/DDBJ whole genome shotgun (WGS) entry which is preliminary data.</text>
</comment>
<organism evidence="10 11">
    <name type="scientific">Paenibacillus plantiphilus</name>
    <dbReference type="NCBI Taxonomy" id="2905650"/>
    <lineage>
        <taxon>Bacteria</taxon>
        <taxon>Bacillati</taxon>
        <taxon>Bacillota</taxon>
        <taxon>Bacilli</taxon>
        <taxon>Bacillales</taxon>
        <taxon>Paenibacillaceae</taxon>
        <taxon>Paenibacillus</taxon>
    </lineage>
</organism>
<dbReference type="SUPFAM" id="SSF52172">
    <property type="entry name" value="CheY-like"/>
    <property type="match status" value="1"/>
</dbReference>
<reference evidence="10" key="1">
    <citation type="submission" date="2022-01" db="EMBL/GenBank/DDBJ databases">
        <authorList>
            <person name="Criscuolo A."/>
        </authorList>
    </citation>
    <scope>NUCLEOTIDE SEQUENCE</scope>
    <source>
        <strain evidence="10">CIP111893</strain>
    </source>
</reference>
<keyword evidence="4 7" id="KW-0238">DNA-binding</keyword>
<dbReference type="RefSeq" id="WP_290370468.1">
    <property type="nucleotide sequence ID" value="NZ_CAKMMF010000037.1"/>
</dbReference>
<dbReference type="InterPro" id="IPR001867">
    <property type="entry name" value="OmpR/PhoB-type_DNA-bd"/>
</dbReference>
<keyword evidence="1 6" id="KW-0597">Phosphoprotein</keyword>